<comment type="function">
    <text evidence="2">Catalyzes the formation of N(7)-methylguanine at position 46 (m7G46) in tRNA.</text>
</comment>
<proteinExistence type="predicted"/>
<evidence type="ECO:0000256" key="6">
    <source>
        <dbReference type="ARBA" id="ARBA00022691"/>
    </source>
</evidence>
<dbReference type="Proteomes" id="UP000786989">
    <property type="component" value="Unassembled WGS sequence"/>
</dbReference>
<dbReference type="CDD" id="cd02440">
    <property type="entry name" value="AdoMet_MTases"/>
    <property type="match status" value="1"/>
</dbReference>
<evidence type="ECO:0000256" key="2">
    <source>
        <dbReference type="ARBA" id="ARBA00003015"/>
    </source>
</evidence>
<dbReference type="InterPro" id="IPR003358">
    <property type="entry name" value="tRNA_(Gua-N-7)_MeTrfase_Trmb"/>
</dbReference>
<protein>
    <recommendedName>
        <fullName evidence="3">tRNA (guanine(46)-N(7))-methyltransferase</fullName>
        <ecNumber evidence="3">2.1.1.33</ecNumber>
    </recommendedName>
</protein>
<dbReference type="AlphaFoldDB" id="A0A9D2UYX9"/>
<evidence type="ECO:0000256" key="7">
    <source>
        <dbReference type="ARBA" id="ARBA00022694"/>
    </source>
</evidence>
<evidence type="ECO:0000313" key="9">
    <source>
        <dbReference type="Proteomes" id="UP000786989"/>
    </source>
</evidence>
<dbReference type="SUPFAM" id="SSF53335">
    <property type="entry name" value="S-adenosyl-L-methionine-dependent methyltransferases"/>
    <property type="match status" value="1"/>
</dbReference>
<dbReference type="GO" id="GO:0008176">
    <property type="term" value="F:tRNA (guanine(46)-N7)-methyltransferase activity"/>
    <property type="evidence" value="ECO:0007669"/>
    <property type="project" value="UniProtKB-EC"/>
</dbReference>
<dbReference type="EMBL" id="DYWI01000203">
    <property type="protein sequence ID" value="HJF66535.1"/>
    <property type="molecule type" value="Genomic_DNA"/>
</dbReference>
<evidence type="ECO:0000256" key="1">
    <source>
        <dbReference type="ARBA" id="ARBA00000142"/>
    </source>
</evidence>
<comment type="catalytic activity">
    <reaction evidence="1">
        <text>guanosine(46) in tRNA + S-adenosyl-L-methionine = N(7)-methylguanosine(46) in tRNA + S-adenosyl-L-homocysteine</text>
        <dbReference type="Rhea" id="RHEA:42708"/>
        <dbReference type="Rhea" id="RHEA-COMP:10188"/>
        <dbReference type="Rhea" id="RHEA-COMP:10189"/>
        <dbReference type="ChEBI" id="CHEBI:57856"/>
        <dbReference type="ChEBI" id="CHEBI:59789"/>
        <dbReference type="ChEBI" id="CHEBI:74269"/>
        <dbReference type="ChEBI" id="CHEBI:74480"/>
        <dbReference type="EC" id="2.1.1.33"/>
    </reaction>
</comment>
<comment type="caution">
    <text evidence="8">The sequence shown here is derived from an EMBL/GenBank/DDBJ whole genome shotgun (WGS) entry which is preliminary data.</text>
</comment>
<dbReference type="PROSITE" id="PS51625">
    <property type="entry name" value="SAM_MT_TRMB"/>
    <property type="match status" value="1"/>
</dbReference>
<gene>
    <name evidence="8" type="ORF">K8U77_10550</name>
</gene>
<organism evidence="8 9">
    <name type="scientific">Slackia equolifaciens</name>
    <dbReference type="NCBI Taxonomy" id="498718"/>
    <lineage>
        <taxon>Bacteria</taxon>
        <taxon>Bacillati</taxon>
        <taxon>Actinomycetota</taxon>
        <taxon>Coriobacteriia</taxon>
        <taxon>Eggerthellales</taxon>
        <taxon>Eggerthellaceae</taxon>
        <taxon>Slackia</taxon>
    </lineage>
</organism>
<accession>A0A9D2UYX9</accession>
<dbReference type="PANTHER" id="PTHR23417:SF14">
    <property type="entry name" value="PENTACOTRIPEPTIDE-REPEAT REGION OF PRORP DOMAIN-CONTAINING PROTEIN"/>
    <property type="match status" value="1"/>
</dbReference>
<name>A0A9D2UYX9_9ACTN</name>
<dbReference type="GO" id="GO:0043527">
    <property type="term" value="C:tRNA methyltransferase complex"/>
    <property type="evidence" value="ECO:0007669"/>
    <property type="project" value="TreeGrafter"/>
</dbReference>
<keyword evidence="7" id="KW-0819">tRNA processing</keyword>
<evidence type="ECO:0000313" key="8">
    <source>
        <dbReference type="EMBL" id="HJF66535.1"/>
    </source>
</evidence>
<sequence>MRTPRSRLPKDFSLEEHLAACAQAVEFYPESCRGHWHAWSPAMCMSGTAGVAAWKAARSSARHAACQAPAQNTGVMQPAGAGNGAHGVFVRSDTCGQGASDAFGNFNPIRDFSKKTWNRVILDLGCGKGEYTVAVANLHPNVLFVGLDVEEICVMRAAELAVAEGVTNAVFIYADDPDLRELFGPGELDGILMNFPTPFPKKKKAHLRLTYLDRLMAYREILAPGASLRLRTDSLPFRDFSLTQLEIAGYDLRWSSDDVRAMFPDEPMSAYESKLTAQGATACGFEAVPGPAPERVEQTAPLSLVSYLPENIEDLDYVPHGMQGCVANMRGRRANRRAKGLPEWTRPIV</sequence>
<reference evidence="8" key="2">
    <citation type="submission" date="2021-09" db="EMBL/GenBank/DDBJ databases">
        <authorList>
            <person name="Gilroy R."/>
        </authorList>
    </citation>
    <scope>NUCLEOTIDE SEQUENCE</scope>
    <source>
        <strain evidence="8">ChiGjej6B6-11269</strain>
    </source>
</reference>
<evidence type="ECO:0000256" key="4">
    <source>
        <dbReference type="ARBA" id="ARBA00022603"/>
    </source>
</evidence>
<evidence type="ECO:0000256" key="3">
    <source>
        <dbReference type="ARBA" id="ARBA00011977"/>
    </source>
</evidence>
<dbReference type="Pfam" id="PF02390">
    <property type="entry name" value="Methyltransf_4"/>
    <property type="match status" value="1"/>
</dbReference>
<keyword evidence="5" id="KW-0808">Transferase</keyword>
<dbReference type="PANTHER" id="PTHR23417">
    <property type="entry name" value="3-DEOXY-D-MANNO-OCTULOSONIC-ACID TRANSFERASE/TRNA GUANINE-N 7 - -METHYLTRANSFERASE"/>
    <property type="match status" value="1"/>
</dbReference>
<evidence type="ECO:0000256" key="5">
    <source>
        <dbReference type="ARBA" id="ARBA00022679"/>
    </source>
</evidence>
<dbReference type="EC" id="2.1.1.33" evidence="3"/>
<keyword evidence="6" id="KW-0949">S-adenosyl-L-methionine</keyword>
<dbReference type="InterPro" id="IPR029063">
    <property type="entry name" value="SAM-dependent_MTases_sf"/>
</dbReference>
<reference evidence="8" key="1">
    <citation type="journal article" date="2021" name="PeerJ">
        <title>Extensive microbial diversity within the chicken gut microbiome revealed by metagenomics and culture.</title>
        <authorList>
            <person name="Gilroy R."/>
            <person name="Ravi A."/>
            <person name="Getino M."/>
            <person name="Pursley I."/>
            <person name="Horton D.L."/>
            <person name="Alikhan N.F."/>
            <person name="Baker D."/>
            <person name="Gharbi K."/>
            <person name="Hall N."/>
            <person name="Watson M."/>
            <person name="Adriaenssens E.M."/>
            <person name="Foster-Nyarko E."/>
            <person name="Jarju S."/>
            <person name="Secka A."/>
            <person name="Antonio M."/>
            <person name="Oren A."/>
            <person name="Chaudhuri R.R."/>
            <person name="La Ragione R."/>
            <person name="Hildebrand F."/>
            <person name="Pallen M.J."/>
        </authorList>
    </citation>
    <scope>NUCLEOTIDE SEQUENCE</scope>
    <source>
        <strain evidence="8">ChiGjej6B6-11269</strain>
    </source>
</reference>
<dbReference type="Gene3D" id="3.40.50.150">
    <property type="entry name" value="Vaccinia Virus protein VP39"/>
    <property type="match status" value="1"/>
</dbReference>
<keyword evidence="4 8" id="KW-0489">Methyltransferase</keyword>